<name>A0A382HZR7_9ZZZZ</name>
<dbReference type="EMBL" id="UINC01064302">
    <property type="protein sequence ID" value="SVB92836.1"/>
    <property type="molecule type" value="Genomic_DNA"/>
</dbReference>
<protein>
    <submittedName>
        <fullName evidence="1">Uncharacterized protein</fullName>
    </submittedName>
</protein>
<organism evidence="1">
    <name type="scientific">marine metagenome</name>
    <dbReference type="NCBI Taxonomy" id="408172"/>
    <lineage>
        <taxon>unclassified sequences</taxon>
        <taxon>metagenomes</taxon>
        <taxon>ecological metagenomes</taxon>
    </lineage>
</organism>
<proteinExistence type="predicted"/>
<sequence>MDVAKDQEDIFNRVYDTEHIPNLLTVPGVISVARYKRIPLTMYLGGQKKEMIFEGEPTYHAYYEVTSPDVLTSPEWQSAVELGSWPDQVRPHTLNRRHILTEKQ</sequence>
<dbReference type="AlphaFoldDB" id="A0A382HZR7"/>
<reference evidence="1" key="1">
    <citation type="submission" date="2018-05" db="EMBL/GenBank/DDBJ databases">
        <authorList>
            <person name="Lanie J.A."/>
            <person name="Ng W.-L."/>
            <person name="Kazmierczak K.M."/>
            <person name="Andrzejewski T.M."/>
            <person name="Davidsen T.M."/>
            <person name="Wayne K.J."/>
            <person name="Tettelin H."/>
            <person name="Glass J.I."/>
            <person name="Rusch D."/>
            <person name="Podicherti R."/>
            <person name="Tsui H.-C.T."/>
            <person name="Winkler M.E."/>
        </authorList>
    </citation>
    <scope>NUCLEOTIDE SEQUENCE</scope>
</reference>
<evidence type="ECO:0000313" key="1">
    <source>
        <dbReference type="EMBL" id="SVB92836.1"/>
    </source>
</evidence>
<gene>
    <name evidence="1" type="ORF">METZ01_LOCUS245690</name>
</gene>
<accession>A0A382HZR7</accession>